<protein>
    <recommendedName>
        <fullName evidence="3">Phage protein</fullName>
    </recommendedName>
</protein>
<dbReference type="Proteomes" id="UP000231914">
    <property type="component" value="Unassembled WGS sequence"/>
</dbReference>
<name>A0A2M9WJU1_9LACO</name>
<proteinExistence type="predicted"/>
<sequence>MSYFNGLKNALPKLWNDRVKIVGTQPTKHGYITNNEDVTIVEDEPAKVVLKGQSASEQSFFGTDEYDAKLIIRNGIKIPAGADIYVTDVNGQMTKYKRASKGYSGYFSHQEVAMVRSEKA</sequence>
<evidence type="ECO:0008006" key="3">
    <source>
        <dbReference type="Google" id="ProtNLM"/>
    </source>
</evidence>
<dbReference type="AlphaFoldDB" id="A0A2M9WJU1"/>
<dbReference type="RefSeq" id="WP_100733348.1">
    <property type="nucleotide sequence ID" value="NZ_MKXG01000425.1"/>
</dbReference>
<comment type="caution">
    <text evidence="1">The sequence shown here is derived from an EMBL/GenBank/DDBJ whole genome shotgun (WGS) entry which is preliminary data.</text>
</comment>
<gene>
    <name evidence="1" type="ORF">BHU41_10870</name>
</gene>
<organism evidence="1 2">
    <name type="scientific">Lactobacillus crispatus</name>
    <dbReference type="NCBI Taxonomy" id="47770"/>
    <lineage>
        <taxon>Bacteria</taxon>
        <taxon>Bacillati</taxon>
        <taxon>Bacillota</taxon>
        <taxon>Bacilli</taxon>
        <taxon>Lactobacillales</taxon>
        <taxon>Lactobacillaceae</taxon>
        <taxon>Lactobacillus</taxon>
    </lineage>
</organism>
<evidence type="ECO:0000313" key="1">
    <source>
        <dbReference type="EMBL" id="PJZ09209.1"/>
    </source>
</evidence>
<reference evidence="1 2" key="1">
    <citation type="submission" date="2016-10" db="EMBL/GenBank/DDBJ databases">
        <title>WGS of isloates from the oral cavity of healthy individuals.</title>
        <authorList>
            <person name="Sharma S."/>
            <person name="Pal V.K."/>
            <person name="Patil P.B."/>
            <person name="Korpole S."/>
            <person name="Grover V."/>
        </authorList>
    </citation>
    <scope>NUCLEOTIDE SEQUENCE [LARGE SCALE GENOMIC DNA]</scope>
    <source>
        <strain evidence="1 2">DISK12</strain>
    </source>
</reference>
<evidence type="ECO:0000313" key="2">
    <source>
        <dbReference type="Proteomes" id="UP000231914"/>
    </source>
</evidence>
<accession>A0A2M9WJU1</accession>
<dbReference type="EMBL" id="MKXG01000425">
    <property type="protein sequence ID" value="PJZ09209.1"/>
    <property type="molecule type" value="Genomic_DNA"/>
</dbReference>